<reference evidence="2" key="1">
    <citation type="submission" date="2009-07" db="EMBL/GenBank/DDBJ databases">
        <title>Complete genome sequence of Rothia mucilaginosa DJ.</title>
        <authorList>
            <person name="Yamane K."/>
            <person name="Nambu T."/>
            <person name="Mashimo C."/>
            <person name="Sugimori C."/>
            <person name="Yamanaka T."/>
            <person name="Leung K."/>
            <person name="Fukushima H."/>
        </authorList>
    </citation>
    <scope>NUCLEOTIDE SEQUENCE [LARGE SCALE GENOMIC DNA]</scope>
    <source>
        <strain evidence="2">DY-18</strain>
    </source>
</reference>
<reference evidence="1 2" key="3">
    <citation type="journal article" date="2010" name="Sequencing">
        <title>Complete Genome Sequence of Rothia mucilaginosa DY-18: A Clinical Isolate with Dense Meshwork-Like Structures from a Persistent Apical Periodontitis Lesion.</title>
        <authorList>
            <person name="Yamane K."/>
            <person name="Nambu T."/>
            <person name="Yamanaka T."/>
            <person name="Mashimo C."/>
            <person name="Sugimori C."/>
            <person name="Leung K.-P."/>
            <person name="Fukushima H."/>
        </authorList>
    </citation>
    <scope>NUCLEOTIDE SEQUENCE [LARGE SCALE GENOMIC DNA]</scope>
    <source>
        <strain evidence="1 2">DY-18</strain>
    </source>
</reference>
<gene>
    <name evidence="1" type="ordered locus">RMDY18_17130</name>
</gene>
<dbReference type="EMBL" id="AP011540">
    <property type="protein sequence ID" value="BAI65545.1"/>
    <property type="molecule type" value="Genomic_DNA"/>
</dbReference>
<dbReference type="HOGENOM" id="CLU_780499_0_0_11"/>
<evidence type="ECO:0000313" key="2">
    <source>
        <dbReference type="Proteomes" id="UP000001883"/>
    </source>
</evidence>
<keyword evidence="2" id="KW-1185">Reference proteome</keyword>
<proteinExistence type="predicted"/>
<name>D2NPH7_ROTMD</name>
<dbReference type="AlphaFoldDB" id="D2NPH7"/>
<dbReference type="Proteomes" id="UP000001883">
    <property type="component" value="Chromosome"/>
</dbReference>
<protein>
    <submittedName>
        <fullName evidence="1">Uncharacterized protein</fullName>
    </submittedName>
</protein>
<organism evidence="1 2">
    <name type="scientific">Rothia mucilaginosa (strain DY-18)</name>
    <name type="common">Stomatococcus mucilaginosus</name>
    <dbReference type="NCBI Taxonomy" id="680646"/>
    <lineage>
        <taxon>Bacteria</taxon>
        <taxon>Bacillati</taxon>
        <taxon>Actinomycetota</taxon>
        <taxon>Actinomycetes</taxon>
        <taxon>Micrococcales</taxon>
        <taxon>Micrococcaceae</taxon>
        <taxon>Rothia</taxon>
    </lineage>
</organism>
<dbReference type="KEGG" id="rmu:RMDY18_17130"/>
<sequence length="355" mass="34533">MFLLVVVSMVRLVGDVFASCAGSLWDSITIIGVTNRVNSIEFGGFYPSRRAFIRILAGGISHVSARLIGWPLQLVTGSDGLDGVNSSASGLGGNGRYLNRAAAAGLFPGAVSFYFNDAVLTGLFPGAVSIDLNDASIANALPGAVSSYLNDVAVGCVVGPAAVGLDFDEGVAVGCADGSAVDGHGAGAIRAALGGGLAGLLVDLCGGAGVAGSRAAVDGHITVSVCGDPGAISTADGYAAFGDGDGTLRAACGSARGGCVACLDGDLAVARVDCRVGGGGCLGGCGCGGCRGGSGGVLRTAGAQAECCDCCQGQRCRAGAEATVGGLCGSMLSEACHEVVLLVRPGGSIVRGLYG</sequence>
<evidence type="ECO:0000313" key="1">
    <source>
        <dbReference type="EMBL" id="BAI65545.1"/>
    </source>
</evidence>
<accession>D2NPH7</accession>
<reference evidence="1 2" key="2">
    <citation type="journal article" date="2010" name="J Osaka Dent Univ">
        <title>Isolation and identification of Rothia mucilaginosa from persistent apical periodontitis lesions.</title>
        <authorList>
            <person name="Yamane K."/>
            <person name="Yoshida M."/>
            <person name="Fujihira T."/>
            <person name="Baba T."/>
            <person name="Tsuji N."/>
            <person name="Hayashi H."/>
            <person name="Sugimori C."/>
            <person name="Yamanaka T."/>
            <person name="Mashimo C."/>
            <person name="Nambu T."/>
            <person name="Kawai H."/>
            <person name="Fukushima H."/>
        </authorList>
    </citation>
    <scope>NUCLEOTIDE SEQUENCE [LARGE SCALE GENOMIC DNA]</scope>
    <source>
        <strain evidence="1 2">DY-18</strain>
    </source>
</reference>